<name>A0ACA9LLM0_9GLOM</name>
<proteinExistence type="predicted"/>
<evidence type="ECO:0000313" key="1">
    <source>
        <dbReference type="EMBL" id="CAG8538373.1"/>
    </source>
</evidence>
<dbReference type="Proteomes" id="UP000789920">
    <property type="component" value="Unassembled WGS sequence"/>
</dbReference>
<comment type="caution">
    <text evidence="1">The sequence shown here is derived from an EMBL/GenBank/DDBJ whole genome shotgun (WGS) entry which is preliminary data.</text>
</comment>
<organism evidence="1 2">
    <name type="scientific">Racocetra persica</name>
    <dbReference type="NCBI Taxonomy" id="160502"/>
    <lineage>
        <taxon>Eukaryota</taxon>
        <taxon>Fungi</taxon>
        <taxon>Fungi incertae sedis</taxon>
        <taxon>Mucoromycota</taxon>
        <taxon>Glomeromycotina</taxon>
        <taxon>Glomeromycetes</taxon>
        <taxon>Diversisporales</taxon>
        <taxon>Gigasporaceae</taxon>
        <taxon>Racocetra</taxon>
    </lineage>
</organism>
<sequence length="470" mass="54892">MSGELSLTANPEKYSIHFKLFKWYSNESGNWLNALLKWMILAIEEQKCDPEQQYIDICKGEIAGEYYEIITYTFNEHVAKVRMLYKKFQGIKEDETLRTQLLDEIYEMLGPNEESNFCRENIGKLSTEQRSVLRIMMHQSIQAHVAFIRTTIGMSVLNAKACHCITNTYFMELNDKWHNALKEISGLKAENISVLKTLKNNADNLNYLINQKSTEIESLEQKNKQLTEKIDELKNKLIESDNKASHLQAALGDATNVRWGDDTQYNFEQIRRNIINLQNEVQGFTDVDDTDQIEYGAERLFKRYKNDNPNDKEKKSLLSTILQRFVLENIFDEAKNFSQYSQYHESKIVSSTDELIRHMTELPTNSDKDRISNVAPIKVRQQSYAVLASQGFAKPNHPYIEVLTKWLIDEMNKYRRVSDKTREEDLRLNAADLIRSIFKLWFCLMAQESMPEIKWFEFGDHINSDMISGC</sequence>
<gene>
    <name evidence="1" type="ORF">RPERSI_LOCUS3443</name>
</gene>
<reference evidence="1" key="1">
    <citation type="submission" date="2021-06" db="EMBL/GenBank/DDBJ databases">
        <authorList>
            <person name="Kallberg Y."/>
            <person name="Tangrot J."/>
            <person name="Rosling A."/>
        </authorList>
    </citation>
    <scope>NUCLEOTIDE SEQUENCE</scope>
    <source>
        <strain evidence="1">MA461A</strain>
    </source>
</reference>
<protein>
    <submittedName>
        <fullName evidence="1">3027_t:CDS:1</fullName>
    </submittedName>
</protein>
<dbReference type="EMBL" id="CAJVQC010004277">
    <property type="protein sequence ID" value="CAG8538373.1"/>
    <property type="molecule type" value="Genomic_DNA"/>
</dbReference>
<keyword evidence="2" id="KW-1185">Reference proteome</keyword>
<evidence type="ECO:0000313" key="2">
    <source>
        <dbReference type="Proteomes" id="UP000789920"/>
    </source>
</evidence>
<accession>A0ACA9LLM0</accession>